<dbReference type="EMBL" id="JACHCB010000017">
    <property type="protein sequence ID" value="MBB6112312.1"/>
    <property type="molecule type" value="Genomic_DNA"/>
</dbReference>
<evidence type="ECO:0000313" key="4">
    <source>
        <dbReference type="Proteomes" id="UP000541583"/>
    </source>
</evidence>
<evidence type="ECO:0000259" key="1">
    <source>
        <dbReference type="PROSITE" id="PS50927"/>
    </source>
</evidence>
<comment type="caution">
    <text evidence="3">The sequence shown here is derived from an EMBL/GenBank/DDBJ whole genome shotgun (WGS) entry which is preliminary data.</text>
</comment>
<name>A0ABR6PR99_9SPHI</name>
<keyword evidence="4" id="KW-1185">Reference proteome</keyword>
<dbReference type="Proteomes" id="UP000541583">
    <property type="component" value="Unassembled WGS sequence"/>
</dbReference>
<gene>
    <name evidence="3" type="ORF">HDF23_005087</name>
</gene>
<dbReference type="InterPro" id="IPR001480">
    <property type="entry name" value="Bulb-type_lectin_dom"/>
</dbReference>
<dbReference type="PROSITE" id="PS51257">
    <property type="entry name" value="PROKAR_LIPOPROTEIN"/>
    <property type="match status" value="1"/>
</dbReference>
<evidence type="ECO:0000259" key="2">
    <source>
        <dbReference type="PROSITE" id="PS51412"/>
    </source>
</evidence>
<dbReference type="PROSITE" id="PS51412">
    <property type="entry name" value="MACPF_2"/>
    <property type="match status" value="1"/>
</dbReference>
<dbReference type="Pfam" id="PF01823">
    <property type="entry name" value="MACPF"/>
    <property type="match status" value="1"/>
</dbReference>
<proteinExistence type="predicted"/>
<evidence type="ECO:0008006" key="5">
    <source>
        <dbReference type="Google" id="ProtNLM"/>
    </source>
</evidence>
<dbReference type="InterPro" id="IPR020864">
    <property type="entry name" value="MACPF"/>
</dbReference>
<dbReference type="SUPFAM" id="SSF51110">
    <property type="entry name" value="alpha-D-mannose-specific plant lectins"/>
    <property type="match status" value="1"/>
</dbReference>
<accession>A0ABR6PR99</accession>
<dbReference type="Gene3D" id="2.90.10.10">
    <property type="entry name" value="Bulb-type lectin domain"/>
    <property type="match status" value="2"/>
</dbReference>
<reference evidence="3 4" key="1">
    <citation type="submission" date="2020-08" db="EMBL/GenBank/DDBJ databases">
        <title>Genomic Encyclopedia of Type Strains, Phase IV (KMG-V): Genome sequencing to study the core and pangenomes of soil and plant-associated prokaryotes.</title>
        <authorList>
            <person name="Whitman W."/>
        </authorList>
    </citation>
    <scope>NUCLEOTIDE SEQUENCE [LARGE SCALE GENOMIC DNA]</scope>
    <source>
        <strain evidence="3 4">ANJLi2</strain>
    </source>
</reference>
<dbReference type="RefSeq" id="WP_076377347.1">
    <property type="nucleotide sequence ID" value="NZ_FTMG01000017.1"/>
</dbReference>
<dbReference type="PROSITE" id="PS50927">
    <property type="entry name" value="BULB_LECTIN"/>
    <property type="match status" value="1"/>
</dbReference>
<dbReference type="InterPro" id="IPR036426">
    <property type="entry name" value="Bulb-type_lectin_dom_sf"/>
</dbReference>
<protein>
    <recommendedName>
        <fullName evidence="5">D-mannose binding lectin</fullName>
    </recommendedName>
</protein>
<sequence>MLKNLNLKVLAAGSVIALTSIVASCKKDITRVTGTDNTTSKLTTRSAGDNKYDLLGFGYDVTGEYASSNSSTFRVIDVDKLVHDAPDLYTTDVNVNTTFQYFAGGNAEEYSKSLATSITLTNGVGPLFKSTFTAAFHENSTISSKYSYASTSELIRQKRLKFSAPSSLLKSTYLTAQFTADVNSMTAQQLVAKYGTHVLTDIILGAKLSVYYRSESSSSNKAMGVKAGMSYNALFKSFNLSADMDYSTSDINSNYNQSMYYTTVGGDGTKGLIAGPISLDNTSPKVDINNWQSSCTRDNAAFIQFGSKDSLIPLYDLISDASKQQAVKDYIAQYLVNNQVTVTPEPVQGSGLPADWASRAKLISTPIPADAIHTGALPILSSNGTNTLYSQNGVYKLVLQSDGNLVLYNSGGVGLWNSKTNSTASGWTYRLYYAADGNLILKKVTSAGNEQDIWASYTEARGGTAGLENARRAYMLVQNDGNVALYYNGLDGGQYSLEYSTGTDGGKRSQRAGSFK</sequence>
<organism evidence="3 4">
    <name type="scientific">Mucilaginibacter lappiensis</name>
    <dbReference type="NCBI Taxonomy" id="354630"/>
    <lineage>
        <taxon>Bacteria</taxon>
        <taxon>Pseudomonadati</taxon>
        <taxon>Bacteroidota</taxon>
        <taxon>Sphingobacteriia</taxon>
        <taxon>Sphingobacteriales</taxon>
        <taxon>Sphingobacteriaceae</taxon>
        <taxon>Mucilaginibacter</taxon>
    </lineage>
</organism>
<evidence type="ECO:0000313" key="3">
    <source>
        <dbReference type="EMBL" id="MBB6112312.1"/>
    </source>
</evidence>
<feature type="domain" description="Bulb-type lectin" evidence="1">
    <location>
        <begin position="373"/>
        <end position="498"/>
    </location>
</feature>
<feature type="domain" description="MACPF" evidence="2">
    <location>
        <begin position="21"/>
        <end position="349"/>
    </location>
</feature>